<feature type="transmembrane region" description="Helical" evidence="10">
    <location>
        <begin position="666"/>
        <end position="690"/>
    </location>
</feature>
<evidence type="ECO:0000256" key="3">
    <source>
        <dbReference type="ARBA" id="ARBA00004906"/>
    </source>
</evidence>
<feature type="transmembrane region" description="Helical" evidence="10">
    <location>
        <begin position="873"/>
        <end position="895"/>
    </location>
</feature>
<evidence type="ECO:0000256" key="4">
    <source>
        <dbReference type="ARBA" id="ARBA00012483"/>
    </source>
</evidence>
<reference evidence="14" key="1">
    <citation type="journal article" date="2016" name="Nat. Genet.">
        <title>A high-quality carrot genome assembly provides new insights into carotenoid accumulation and asterid genome evolution.</title>
        <authorList>
            <person name="Iorizzo M."/>
            <person name="Ellison S."/>
            <person name="Senalik D."/>
            <person name="Zeng P."/>
            <person name="Satapoomin P."/>
            <person name="Huang J."/>
            <person name="Bowman M."/>
            <person name="Iovene M."/>
            <person name="Sanseverino W."/>
            <person name="Cavagnaro P."/>
            <person name="Yildiz M."/>
            <person name="Macko-Podgorni A."/>
            <person name="Moranska E."/>
            <person name="Grzebelus E."/>
            <person name="Grzebelus D."/>
            <person name="Ashrafi H."/>
            <person name="Zheng Z."/>
            <person name="Cheng S."/>
            <person name="Spooner D."/>
            <person name="Van Deynze A."/>
            <person name="Simon P."/>
        </authorList>
    </citation>
    <scope>NUCLEOTIDE SEQUENCE</scope>
    <source>
        <tissue evidence="14">Leaf</tissue>
    </source>
</reference>
<feature type="domain" description="SWEET-like" evidence="12">
    <location>
        <begin position="621"/>
        <end position="909"/>
    </location>
</feature>
<evidence type="ECO:0000256" key="10">
    <source>
        <dbReference type="SAM" id="Phobius"/>
    </source>
</evidence>
<dbReference type="PANTHER" id="PTHR33389">
    <property type="entry name" value="FAMILY PROTEIN, PUTATIVE (DUF2921)-RELATED"/>
    <property type="match status" value="1"/>
</dbReference>
<dbReference type="KEGG" id="dcr:108217494"/>
<dbReference type="PANTHER" id="PTHR33389:SF18">
    <property type="entry name" value="OS01G0677900 PROTEIN"/>
    <property type="match status" value="1"/>
</dbReference>
<dbReference type="Pfam" id="PF11145">
    <property type="entry name" value="DUF2921"/>
    <property type="match status" value="1"/>
</dbReference>
<evidence type="ECO:0000313" key="14">
    <source>
        <dbReference type="EMBL" id="WOG98645.1"/>
    </source>
</evidence>
<reference evidence="14" key="2">
    <citation type="submission" date="2022-03" db="EMBL/GenBank/DDBJ databases">
        <title>Draft title - Genomic analysis of global carrot germplasm unveils the trajectory of domestication and the origin of high carotenoid orange carrot.</title>
        <authorList>
            <person name="Iorizzo M."/>
            <person name="Ellison S."/>
            <person name="Senalik D."/>
            <person name="Macko-Podgorni A."/>
            <person name="Grzebelus D."/>
            <person name="Bostan H."/>
            <person name="Rolling W."/>
            <person name="Curaba J."/>
            <person name="Simon P."/>
        </authorList>
    </citation>
    <scope>NUCLEOTIDE SEQUENCE</scope>
    <source>
        <tissue evidence="14">Leaf</tissue>
    </source>
</reference>
<protein>
    <recommendedName>
        <fullName evidence="4">RING-type E3 ubiquitin transferase</fullName>
        <ecNumber evidence="4">2.3.2.27</ecNumber>
    </recommendedName>
</protein>
<dbReference type="GO" id="GO:0061630">
    <property type="term" value="F:ubiquitin protein ligase activity"/>
    <property type="evidence" value="ECO:0007669"/>
    <property type="project" value="UniProtKB-EC"/>
</dbReference>
<feature type="transmembrane region" description="Helical" evidence="10">
    <location>
        <begin position="801"/>
        <end position="819"/>
    </location>
</feature>
<dbReference type="Proteomes" id="UP000077755">
    <property type="component" value="Chromosome 4"/>
</dbReference>
<keyword evidence="8 10" id="KW-1133">Transmembrane helix</keyword>
<sequence>MKMMFTSVCQLAWPQTCLVLLLILYNLTISASKSSVSYSKHCDSVVPEATSTGYANFAFPYLETVRSSFTGGERILGNSGYSYPSSFDFHTSKNVYATETQGVYKIEAEMSFRVYNDVYYPQSNVTAGIPPRRRRRSGRLKFLLHGFWSEASGRGCFVGSASWHSSQGEPLTLEAMFNMNYFKDSTYSNSFVTGKLESLSHENDEGYFEPISILSFPQVKQYEYKLISEEIARGFDVDVKKGEVLDSHPGYICSLFSMEYVPFDLEYASNCSSSIKNCSPVDRALGYMPTHIALYSIQCPEYGNKMRFLVQFTNSAYMGRYAMFNPNSTLVGEGLWDEKTNSLVIVGCRISSTSLGDVRVGDCSYRLSLWFPSVWSIKNRDKAVGQIWTNKTSEDLGYFGRTKLRSTSTYGYLNVPGLKYEYTGIERMSKLCPKKAAGRGKRYPRGQSYDMRFDMSVKEFAWGDAEPLFVGNKSYAHSPVYISNSRWGGYREIVESEAEVEDADNVPVNVSYKLRFYSMGDDKLGAGRSSLNASFDSNGQLVISAEGVYDAGTGSLCMVGCRNMGFNHSADCDIVLNFQFPESEGSNGGYIKGSMKSTRKQSDPLFFEKLSITATSFSSSQAQRSIWRIDLEITMVLISNTLACLSICYQIYYARKYPKTLSYISLVMLVILTLGHMIPLVLNFEALFMPKQDTRYMLLNSAGWLEVNEVIVRVVTMAAFLLQSRLLQLAWTARRSGESSEQGISVSEKKTLLVSLPIYIIGGLIAFLVNWKKNYYANAPSTFDYSQTQQQHTLWGDLRSYAGLILDGFLFPQVLLNIFQMSEESALSMPFYLGTTLVHAVPHAYDLYRANNYIPANAMRAFTYVYADPSADFYSAAWDIIIPLAGLLLAAIIYLQQRYGGRVILPRKFRELELYAKVPVVDS</sequence>
<feature type="chain" id="PRO_5042083375" description="RING-type E3 ubiquitin transferase" evidence="11">
    <location>
        <begin position="33"/>
        <end position="923"/>
    </location>
</feature>
<evidence type="ECO:0000256" key="1">
    <source>
        <dbReference type="ARBA" id="ARBA00000900"/>
    </source>
</evidence>
<keyword evidence="5" id="KW-0808">Transferase</keyword>
<keyword evidence="11" id="KW-0732">Signal</keyword>
<proteinExistence type="predicted"/>
<organism evidence="14 15">
    <name type="scientific">Daucus carota subsp. sativus</name>
    <name type="common">Carrot</name>
    <dbReference type="NCBI Taxonomy" id="79200"/>
    <lineage>
        <taxon>Eukaryota</taxon>
        <taxon>Viridiplantae</taxon>
        <taxon>Streptophyta</taxon>
        <taxon>Embryophyta</taxon>
        <taxon>Tracheophyta</taxon>
        <taxon>Spermatophyta</taxon>
        <taxon>Magnoliopsida</taxon>
        <taxon>eudicotyledons</taxon>
        <taxon>Gunneridae</taxon>
        <taxon>Pentapetalae</taxon>
        <taxon>asterids</taxon>
        <taxon>campanulids</taxon>
        <taxon>Apiales</taxon>
        <taxon>Apiaceae</taxon>
        <taxon>Apioideae</taxon>
        <taxon>Scandiceae</taxon>
        <taxon>Daucinae</taxon>
        <taxon>Daucus</taxon>
        <taxon>Daucus sect. Daucus</taxon>
    </lineage>
</organism>
<comment type="catalytic activity">
    <reaction evidence="1">
        <text>S-ubiquitinyl-[E2 ubiquitin-conjugating enzyme]-L-cysteine + [acceptor protein]-L-lysine = [E2 ubiquitin-conjugating enzyme]-L-cysteine + N(6)-ubiquitinyl-[acceptor protein]-L-lysine.</text>
        <dbReference type="EC" id="2.3.2.27"/>
    </reaction>
</comment>
<keyword evidence="9 10" id="KW-0472">Membrane</keyword>
<keyword evidence="7" id="KW-0833">Ubl conjugation pathway</keyword>
<feature type="domain" description="DUF2921" evidence="13">
    <location>
        <begin position="434"/>
        <end position="611"/>
    </location>
</feature>
<dbReference type="InterPro" id="IPR021319">
    <property type="entry name" value="DUF2921"/>
</dbReference>
<feature type="transmembrane region" description="Helical" evidence="10">
    <location>
        <begin position="633"/>
        <end position="654"/>
    </location>
</feature>
<dbReference type="EC" id="2.3.2.27" evidence="4"/>
<feature type="transmembrane region" description="Helical" evidence="10">
    <location>
        <begin position="752"/>
        <end position="771"/>
    </location>
</feature>
<evidence type="ECO:0000256" key="11">
    <source>
        <dbReference type="SAM" id="SignalP"/>
    </source>
</evidence>
<keyword evidence="15" id="KW-1185">Reference proteome</keyword>
<dbReference type="EMBL" id="CP093346">
    <property type="protein sequence ID" value="WOG98645.1"/>
    <property type="molecule type" value="Genomic_DNA"/>
</dbReference>
<evidence type="ECO:0000259" key="13">
    <source>
        <dbReference type="Pfam" id="PF25333"/>
    </source>
</evidence>
<comment type="subcellular location">
    <subcellularLocation>
        <location evidence="2">Endomembrane system</location>
        <topology evidence="2">Multi-pass membrane protein</topology>
    </subcellularLocation>
</comment>
<evidence type="ECO:0000256" key="2">
    <source>
        <dbReference type="ARBA" id="ARBA00004127"/>
    </source>
</evidence>
<evidence type="ECO:0000256" key="5">
    <source>
        <dbReference type="ARBA" id="ARBA00022679"/>
    </source>
</evidence>
<feature type="signal peptide" evidence="11">
    <location>
        <begin position="1"/>
        <end position="32"/>
    </location>
</feature>
<gene>
    <name evidence="14" type="ORF">DCAR_0417989</name>
</gene>
<accession>A0AAF0WYU8</accession>
<evidence type="ECO:0000256" key="6">
    <source>
        <dbReference type="ARBA" id="ARBA00022692"/>
    </source>
</evidence>
<evidence type="ECO:0000256" key="7">
    <source>
        <dbReference type="ARBA" id="ARBA00022786"/>
    </source>
</evidence>
<evidence type="ECO:0000259" key="12">
    <source>
        <dbReference type="Pfam" id="PF11145"/>
    </source>
</evidence>
<evidence type="ECO:0000256" key="9">
    <source>
        <dbReference type="ARBA" id="ARBA00023136"/>
    </source>
</evidence>
<dbReference type="GO" id="GO:0012505">
    <property type="term" value="C:endomembrane system"/>
    <property type="evidence" value="ECO:0007669"/>
    <property type="project" value="UniProtKB-SubCell"/>
</dbReference>
<dbReference type="InterPro" id="IPR057425">
    <property type="entry name" value="DUF2921_N"/>
</dbReference>
<feature type="domain" description="DUF2921" evidence="13">
    <location>
        <begin position="241"/>
        <end position="401"/>
    </location>
</feature>
<evidence type="ECO:0000313" key="15">
    <source>
        <dbReference type="Proteomes" id="UP000077755"/>
    </source>
</evidence>
<keyword evidence="6 10" id="KW-0812">Transmembrane</keyword>
<comment type="pathway">
    <text evidence="3">Protein modification; protein ubiquitination.</text>
</comment>
<feature type="domain" description="DUF2921" evidence="13">
    <location>
        <begin position="38"/>
        <end position="212"/>
    </location>
</feature>
<dbReference type="Pfam" id="PF25333">
    <property type="entry name" value="DUF2921_N"/>
    <property type="match status" value="3"/>
</dbReference>
<name>A0AAF0WYU8_DAUCS</name>
<dbReference type="AlphaFoldDB" id="A0AAF0WYU8"/>
<evidence type="ECO:0000256" key="8">
    <source>
        <dbReference type="ARBA" id="ARBA00022989"/>
    </source>
</evidence>